<dbReference type="EMBL" id="CP022657">
    <property type="protein sequence ID" value="ASS76354.1"/>
    <property type="molecule type" value="Genomic_DNA"/>
</dbReference>
<evidence type="ECO:0000313" key="3">
    <source>
        <dbReference type="EMBL" id="ASS76354.1"/>
    </source>
</evidence>
<organism evidence="3 4">
    <name type="scientific">Tumebacillus algifaecis</name>
    <dbReference type="NCBI Taxonomy" id="1214604"/>
    <lineage>
        <taxon>Bacteria</taxon>
        <taxon>Bacillati</taxon>
        <taxon>Bacillota</taxon>
        <taxon>Bacilli</taxon>
        <taxon>Bacillales</taxon>
        <taxon>Alicyclobacillaceae</taxon>
        <taxon>Tumebacillus</taxon>
    </lineage>
</organism>
<name>A0A223D4R9_9BACL</name>
<dbReference type="Pfam" id="PF09527">
    <property type="entry name" value="ATPase_gene1"/>
    <property type="match status" value="1"/>
</dbReference>
<protein>
    <submittedName>
        <fullName evidence="3">Uncharacterized protein</fullName>
    </submittedName>
</protein>
<dbReference type="KEGG" id="tab:CIG75_16285"/>
<evidence type="ECO:0000256" key="1">
    <source>
        <dbReference type="SAM" id="MobiDB-lite"/>
    </source>
</evidence>
<keyword evidence="4" id="KW-1185">Reference proteome</keyword>
<feature type="region of interest" description="Disordered" evidence="1">
    <location>
        <begin position="1"/>
        <end position="20"/>
    </location>
</feature>
<dbReference type="InterPro" id="IPR032820">
    <property type="entry name" value="ATPase_put"/>
</dbReference>
<keyword evidence="2" id="KW-0812">Transmembrane</keyword>
<feature type="transmembrane region" description="Helical" evidence="2">
    <location>
        <begin position="32"/>
        <end position="54"/>
    </location>
</feature>
<dbReference type="AlphaFoldDB" id="A0A223D4R9"/>
<keyword evidence="2" id="KW-0472">Membrane</keyword>
<keyword evidence="2" id="KW-1133">Transmembrane helix</keyword>
<evidence type="ECO:0000313" key="4">
    <source>
        <dbReference type="Proteomes" id="UP000214688"/>
    </source>
</evidence>
<reference evidence="3 4" key="1">
    <citation type="journal article" date="2015" name="Int. J. Syst. Evol. Microbiol.">
        <title>Tumebacillus algifaecis sp. nov., isolated from decomposing algal scum.</title>
        <authorList>
            <person name="Wu Y.F."/>
            <person name="Zhang B."/>
            <person name="Xing P."/>
            <person name="Wu Q.L."/>
            <person name="Liu S.J."/>
        </authorList>
    </citation>
    <scope>NUCLEOTIDE SEQUENCE [LARGE SCALE GENOMIC DNA]</scope>
    <source>
        <strain evidence="3 4">THMBR28</strain>
    </source>
</reference>
<feature type="transmembrane region" description="Helical" evidence="2">
    <location>
        <begin position="66"/>
        <end position="90"/>
    </location>
</feature>
<accession>A0A223D4R9</accession>
<gene>
    <name evidence="3" type="ORF">CIG75_16285</name>
</gene>
<evidence type="ECO:0000256" key="2">
    <source>
        <dbReference type="SAM" id="Phobius"/>
    </source>
</evidence>
<dbReference type="OrthoDB" id="2629325at2"/>
<proteinExistence type="predicted"/>
<dbReference type="Proteomes" id="UP000214688">
    <property type="component" value="Chromosome"/>
</dbReference>
<sequence length="96" mass="10402">MAVNKQVKPDEREEQQPEQSKYVVEKNEAWRAFGLVSAIGIDLAICTVGGTLLGQWLDGLLGTSPWMLLLGILLGLTAGIYGITKLIAVFNSDAKK</sequence>